<evidence type="ECO:0000256" key="1">
    <source>
        <dbReference type="SAM" id="MobiDB-lite"/>
    </source>
</evidence>
<feature type="compositionally biased region" description="Low complexity" evidence="1">
    <location>
        <begin position="226"/>
        <end position="241"/>
    </location>
</feature>
<keyword evidence="3" id="KW-1185">Reference proteome</keyword>
<evidence type="ECO:0000313" key="2">
    <source>
        <dbReference type="EMBL" id="KAA8911420.1"/>
    </source>
</evidence>
<name>A0A5J5F4I9_9PEZI</name>
<dbReference type="EMBL" id="VXIS01000036">
    <property type="protein sequence ID" value="KAA8911420.1"/>
    <property type="molecule type" value="Genomic_DNA"/>
</dbReference>
<feature type="region of interest" description="Disordered" evidence="1">
    <location>
        <begin position="166"/>
        <end position="194"/>
    </location>
</feature>
<organism evidence="2 3">
    <name type="scientific">Sphaerosporella brunnea</name>
    <dbReference type="NCBI Taxonomy" id="1250544"/>
    <lineage>
        <taxon>Eukaryota</taxon>
        <taxon>Fungi</taxon>
        <taxon>Dikarya</taxon>
        <taxon>Ascomycota</taxon>
        <taxon>Pezizomycotina</taxon>
        <taxon>Pezizomycetes</taxon>
        <taxon>Pezizales</taxon>
        <taxon>Pyronemataceae</taxon>
        <taxon>Sphaerosporella</taxon>
    </lineage>
</organism>
<evidence type="ECO:0000313" key="3">
    <source>
        <dbReference type="Proteomes" id="UP000326924"/>
    </source>
</evidence>
<feature type="compositionally biased region" description="Low complexity" evidence="1">
    <location>
        <begin position="183"/>
        <end position="194"/>
    </location>
</feature>
<protein>
    <submittedName>
        <fullName evidence="2">Uncharacterized protein</fullName>
    </submittedName>
</protein>
<dbReference type="Proteomes" id="UP000326924">
    <property type="component" value="Unassembled WGS sequence"/>
</dbReference>
<dbReference type="AlphaFoldDB" id="A0A5J5F4I9"/>
<feature type="region of interest" description="Disordered" evidence="1">
    <location>
        <begin position="20"/>
        <end position="43"/>
    </location>
</feature>
<feature type="region of interest" description="Disordered" evidence="1">
    <location>
        <begin position="102"/>
        <end position="121"/>
    </location>
</feature>
<dbReference type="InParanoid" id="A0A5J5F4I9"/>
<gene>
    <name evidence="2" type="ORF">FN846DRAFT_904384</name>
</gene>
<proteinExistence type="predicted"/>
<comment type="caution">
    <text evidence="2">The sequence shown here is derived from an EMBL/GenBank/DDBJ whole genome shotgun (WGS) entry which is preliminary data.</text>
</comment>
<feature type="compositionally biased region" description="Basic residues" evidence="1">
    <location>
        <begin position="248"/>
        <end position="261"/>
    </location>
</feature>
<feature type="region of interest" description="Disordered" evidence="1">
    <location>
        <begin position="226"/>
        <end position="289"/>
    </location>
</feature>
<feature type="compositionally biased region" description="Low complexity" evidence="1">
    <location>
        <begin position="20"/>
        <end position="33"/>
    </location>
</feature>
<dbReference type="OrthoDB" id="5431307at2759"/>
<accession>A0A5J5F4I9</accession>
<reference evidence="2 3" key="1">
    <citation type="submission" date="2019-09" db="EMBL/GenBank/DDBJ databases">
        <title>Draft genome of the ectomycorrhizal ascomycete Sphaerosporella brunnea.</title>
        <authorList>
            <consortium name="DOE Joint Genome Institute"/>
            <person name="Benucci G.M."/>
            <person name="Marozzi G."/>
            <person name="Antonielli L."/>
            <person name="Sanchez S."/>
            <person name="Marco P."/>
            <person name="Wang X."/>
            <person name="Falini L.B."/>
            <person name="Barry K."/>
            <person name="Haridas S."/>
            <person name="Lipzen A."/>
            <person name="Labutti K."/>
            <person name="Grigoriev I.V."/>
            <person name="Murat C."/>
            <person name="Martin F."/>
            <person name="Albertini E."/>
            <person name="Donnini D."/>
            <person name="Bonito G."/>
        </authorList>
    </citation>
    <scope>NUCLEOTIDE SEQUENCE [LARGE SCALE GENOMIC DNA]</scope>
    <source>
        <strain evidence="2 3">Sb_GMNB300</strain>
    </source>
</reference>
<sequence>MFHATSSFAPSLPLLPSYPRHLAPSRSSSPGYSHSHKKSRPSQLAQINSNHGYIHGSTHSYNYNSPFFAPPTPDASDTDADDGLMSHSMYSDCDYRSSLVTSRKRNHSDYYDDDSERSLRRDRGGKRRIIDVVGVTLGGVLRGAWQMLRTPFVAHPAPAPPVTVEHLQPPPPQPSYAPGGWMASPPSTAGSQASTAGSTAYFDAAETSTSTAPLDTAVGAQWIMVSPRSTPSPTTTRSTRSFSNASSRGRRPVVASKKRGLKPLGGVAGSPGKRHRKTGSGGRAAWADDEEEMDDDMKRFNERLKAMIREGREALGAKVEVVYDEDEDICMEGF</sequence>